<reference evidence="10" key="1">
    <citation type="submission" date="2017-02" db="EMBL/GenBank/DDBJ databases">
        <authorList>
            <person name="Varghese N."/>
            <person name="Submissions S."/>
        </authorList>
    </citation>
    <scope>NUCLEOTIDE SEQUENCE [LARGE SCALE GENOMIC DNA]</scope>
    <source>
        <strain evidence="10">USBA 833</strain>
    </source>
</reference>
<dbReference type="GO" id="GO:0005886">
    <property type="term" value="C:plasma membrane"/>
    <property type="evidence" value="ECO:0007669"/>
    <property type="project" value="UniProtKB-SubCell"/>
</dbReference>
<keyword evidence="10" id="KW-1185">Reference proteome</keyword>
<keyword evidence="4 8" id="KW-0812">Transmembrane</keyword>
<dbReference type="InterPro" id="IPR004299">
    <property type="entry name" value="MBOAT_fam"/>
</dbReference>
<name>A0A1T4Y5K7_9CLOT</name>
<feature type="transmembrane region" description="Helical" evidence="8">
    <location>
        <begin position="373"/>
        <end position="392"/>
    </location>
</feature>
<keyword evidence="5 8" id="KW-1133">Transmembrane helix</keyword>
<feature type="transmembrane region" description="Helical" evidence="8">
    <location>
        <begin position="430"/>
        <end position="446"/>
    </location>
</feature>
<feature type="transmembrane region" description="Helical" evidence="8">
    <location>
        <begin position="157"/>
        <end position="176"/>
    </location>
</feature>
<dbReference type="Proteomes" id="UP000190105">
    <property type="component" value="Unassembled WGS sequence"/>
</dbReference>
<protein>
    <submittedName>
        <fullName evidence="9">D-alanyl-lipoteichoic acid acyltransferase DltB, MBOAT superfamily</fullName>
    </submittedName>
</protein>
<keyword evidence="6 7" id="KW-0472">Membrane</keyword>
<dbReference type="RefSeq" id="WP_078697364.1">
    <property type="nucleotide sequence ID" value="NZ_FUYH01000022.1"/>
</dbReference>
<keyword evidence="3 7" id="KW-1003">Cell membrane</keyword>
<dbReference type="AlphaFoldDB" id="A0A1T4Y5K7"/>
<evidence type="ECO:0000313" key="10">
    <source>
        <dbReference type="Proteomes" id="UP000190105"/>
    </source>
</evidence>
<gene>
    <name evidence="9" type="ORF">SAMN05443428_12245</name>
</gene>
<feature type="transmembrane region" description="Helical" evidence="8">
    <location>
        <begin position="336"/>
        <end position="353"/>
    </location>
</feature>
<dbReference type="Pfam" id="PF03062">
    <property type="entry name" value="MBOAT"/>
    <property type="match status" value="1"/>
</dbReference>
<dbReference type="EMBL" id="FUYH01000022">
    <property type="protein sequence ID" value="SKA96788.1"/>
    <property type="molecule type" value="Genomic_DNA"/>
</dbReference>
<dbReference type="PANTHER" id="PTHR13285:SF18">
    <property type="entry name" value="PROTEIN-CYSTEINE N-PALMITOYLTRANSFERASE RASP"/>
    <property type="match status" value="1"/>
</dbReference>
<feature type="transmembrane region" description="Helical" evidence="8">
    <location>
        <begin position="42"/>
        <end position="63"/>
    </location>
</feature>
<feature type="transmembrane region" description="Helical" evidence="8">
    <location>
        <begin position="466"/>
        <end position="485"/>
    </location>
</feature>
<comment type="subcellular location">
    <subcellularLocation>
        <location evidence="1">Cell membrane</location>
        <topology evidence="1">Multi-pass membrane protein</topology>
    </subcellularLocation>
</comment>
<evidence type="ECO:0000256" key="4">
    <source>
        <dbReference type="ARBA" id="ARBA00022692"/>
    </source>
</evidence>
<dbReference type="InterPro" id="IPR051085">
    <property type="entry name" value="MB_O-acyltransferase"/>
</dbReference>
<accession>A0A1T4Y5K7</accession>
<dbReference type="PIRSF" id="PIRSF016636">
    <property type="entry name" value="AlgI_DltB"/>
    <property type="match status" value="1"/>
</dbReference>
<evidence type="ECO:0000256" key="5">
    <source>
        <dbReference type="ARBA" id="ARBA00022989"/>
    </source>
</evidence>
<keyword evidence="7 9" id="KW-0808">Transferase</keyword>
<evidence type="ECO:0000256" key="1">
    <source>
        <dbReference type="ARBA" id="ARBA00004651"/>
    </source>
</evidence>
<dbReference type="PIRSF" id="PIRSF500217">
    <property type="entry name" value="AlgI"/>
    <property type="match status" value="1"/>
</dbReference>
<dbReference type="PANTHER" id="PTHR13285">
    <property type="entry name" value="ACYLTRANSFERASE"/>
    <property type="match status" value="1"/>
</dbReference>
<feature type="transmembrane region" description="Helical" evidence="8">
    <location>
        <begin position="83"/>
        <end position="104"/>
    </location>
</feature>
<evidence type="ECO:0000256" key="7">
    <source>
        <dbReference type="PIRNR" id="PIRNR016636"/>
    </source>
</evidence>
<dbReference type="OrthoDB" id="9805788at2"/>
<dbReference type="STRING" id="1147123.SAMN05443428_12245"/>
<feature type="transmembrane region" description="Helical" evidence="8">
    <location>
        <begin position="124"/>
        <end position="145"/>
    </location>
</feature>
<keyword evidence="7 9" id="KW-0012">Acyltransferase</keyword>
<evidence type="ECO:0000256" key="3">
    <source>
        <dbReference type="ARBA" id="ARBA00022475"/>
    </source>
</evidence>
<organism evidence="9 10">
    <name type="scientific">Caloramator quimbayensis</name>
    <dbReference type="NCBI Taxonomy" id="1147123"/>
    <lineage>
        <taxon>Bacteria</taxon>
        <taxon>Bacillati</taxon>
        <taxon>Bacillota</taxon>
        <taxon>Clostridia</taxon>
        <taxon>Eubacteriales</taxon>
        <taxon>Clostridiaceae</taxon>
        <taxon>Caloramator</taxon>
    </lineage>
</organism>
<dbReference type="GO" id="GO:0016746">
    <property type="term" value="F:acyltransferase activity"/>
    <property type="evidence" value="ECO:0007669"/>
    <property type="project" value="UniProtKB-KW"/>
</dbReference>
<dbReference type="GO" id="GO:0042121">
    <property type="term" value="P:alginic acid biosynthetic process"/>
    <property type="evidence" value="ECO:0007669"/>
    <property type="project" value="InterPro"/>
</dbReference>
<feature type="transmembrane region" description="Helical" evidence="8">
    <location>
        <begin position="5"/>
        <end position="22"/>
    </location>
</feature>
<evidence type="ECO:0000256" key="6">
    <source>
        <dbReference type="ARBA" id="ARBA00023136"/>
    </source>
</evidence>
<dbReference type="InterPro" id="IPR024194">
    <property type="entry name" value="Ac/AlaTfrase_AlgI/DltB"/>
</dbReference>
<proteinExistence type="inferred from homology"/>
<comment type="similarity">
    <text evidence="2 7">Belongs to the membrane-bound acyltransferase family.</text>
</comment>
<sequence length="495" mass="58153">MLFNSVDFAVFFPFAVFVYFIMPKRFRWVWLLISSYIFYMSYSVKYTIFLVISTLVTYLSGILIERADNIKDERKSIKLKKTWVFLSFAINLGILFVFKYSNFFNSLMQKLLSNFNIALNTPKFNYLLPLGISFYTFQALSYTVDVYRKDVKVQRNLAKYALFVSFFPQVIAGPIGKSKHLLHQFDEEYSFDYDRIKNGLLLMLWGFFQKLFVADRLAILVNTVYSEPSKYKGFEIIIANIFFAIQIYCDFCGYSDIARGIAEILGIRLYKNFERPYFSKSIKEFWRRWHISLSTWFRDYLYIPLGGKRCSKIRNYINIMIVFLVSGLWHGAAVNFIIWGALHGAYLILSDIFKPIKKGIVNKFNIKTDTFSYKFFQIIITFILVDFAWIFFKADSFTNAKIIIKNMNYFNPFVLVNGDIYKLGLDSKDFFIALLGIAVILIVNILQRNKSLRLEISKQNCAFRWVLYFAAIIVILIFGIYGPAYSAKQFIYSQF</sequence>
<evidence type="ECO:0000256" key="8">
    <source>
        <dbReference type="SAM" id="Phobius"/>
    </source>
</evidence>
<dbReference type="InterPro" id="IPR028362">
    <property type="entry name" value="AlgI"/>
</dbReference>
<evidence type="ECO:0000313" key="9">
    <source>
        <dbReference type="EMBL" id="SKA96788.1"/>
    </source>
</evidence>
<evidence type="ECO:0000256" key="2">
    <source>
        <dbReference type="ARBA" id="ARBA00010323"/>
    </source>
</evidence>